<proteinExistence type="predicted"/>
<dbReference type="InterPro" id="IPR010607">
    <property type="entry name" value="DUF1194"/>
</dbReference>
<evidence type="ECO:0000256" key="1">
    <source>
        <dbReference type="SAM" id="SignalP"/>
    </source>
</evidence>
<dbReference type="RefSeq" id="WP_216955936.1">
    <property type="nucleotide sequence ID" value="NZ_JAHOPB010000001.1"/>
</dbReference>
<feature type="chain" id="PRO_5045639538" evidence="1">
    <location>
        <begin position="22"/>
        <end position="244"/>
    </location>
</feature>
<name>A0ABS6ID90_9HYPH</name>
<dbReference type="EMBL" id="JAHOPB010000001">
    <property type="protein sequence ID" value="MBU8872233.1"/>
    <property type="molecule type" value="Genomic_DNA"/>
</dbReference>
<protein>
    <submittedName>
        <fullName evidence="2">DUF1194 domain-containing protein</fullName>
    </submittedName>
</protein>
<accession>A0ABS6ID90</accession>
<keyword evidence="1" id="KW-0732">Signal</keyword>
<evidence type="ECO:0000313" key="3">
    <source>
        <dbReference type="Proteomes" id="UP000727907"/>
    </source>
</evidence>
<feature type="signal peptide" evidence="1">
    <location>
        <begin position="1"/>
        <end position="21"/>
    </location>
</feature>
<reference evidence="2 3" key="1">
    <citation type="submission" date="2021-06" db="EMBL/GenBank/DDBJ databases">
        <authorList>
            <person name="Lee D.H."/>
        </authorList>
    </citation>
    <scope>NUCLEOTIDE SEQUENCE [LARGE SCALE GENOMIC DNA]</scope>
    <source>
        <strain evidence="2 3">MMS21-HV4-11</strain>
    </source>
</reference>
<organism evidence="2 3">
    <name type="scientific">Reyranella humidisoli</name>
    <dbReference type="NCBI Taxonomy" id="2849149"/>
    <lineage>
        <taxon>Bacteria</taxon>
        <taxon>Pseudomonadati</taxon>
        <taxon>Pseudomonadota</taxon>
        <taxon>Alphaproteobacteria</taxon>
        <taxon>Hyphomicrobiales</taxon>
        <taxon>Reyranellaceae</taxon>
        <taxon>Reyranella</taxon>
    </lineage>
</organism>
<dbReference type="Pfam" id="PF06707">
    <property type="entry name" value="DUF1194"/>
    <property type="match status" value="1"/>
</dbReference>
<dbReference type="Proteomes" id="UP000727907">
    <property type="component" value="Unassembled WGS sequence"/>
</dbReference>
<evidence type="ECO:0000313" key="2">
    <source>
        <dbReference type="EMBL" id="MBU8872233.1"/>
    </source>
</evidence>
<gene>
    <name evidence="2" type="ORF">KQ910_00585</name>
</gene>
<sequence length="244" mass="25851">MKMMVALLGLILMSVSPSARAAEPVDMLLVMAADVSRSVTQSKFKLQREGAAAAITHPDVVRAITSGPHRRIAICFVEWASANMQNVVVDWVVIGDGASARLFGDKLIETPRSFAGSTSISAAIDFAVGLFERAPFAADRKVIDVSGDGNNIGGRLITDARDDAVARNITINALVILTPLEESFRPEHTNPPGGLEKYFQENVIGGQGAFTIVAENHGAFGRAMTKKLIQEIAGLPGPQLAAGD</sequence>
<comment type="caution">
    <text evidence="2">The sequence shown here is derived from an EMBL/GenBank/DDBJ whole genome shotgun (WGS) entry which is preliminary data.</text>
</comment>
<keyword evidence="3" id="KW-1185">Reference proteome</keyword>